<dbReference type="PIRSF" id="PIRSF001563">
    <property type="entry name" value="Folylpolyglu_synth"/>
    <property type="match status" value="1"/>
</dbReference>
<feature type="domain" description="Mur ligase central" evidence="13">
    <location>
        <begin position="28"/>
        <end position="186"/>
    </location>
</feature>
<accession>A0AA35CLH4</accession>
<evidence type="ECO:0000259" key="13">
    <source>
        <dbReference type="Pfam" id="PF08245"/>
    </source>
</evidence>
<dbReference type="Proteomes" id="UP001163687">
    <property type="component" value="Chromosome"/>
</dbReference>
<evidence type="ECO:0000256" key="9">
    <source>
        <dbReference type="ARBA" id="ARBA00030592"/>
    </source>
</evidence>
<dbReference type="RefSeq" id="WP_264842158.1">
    <property type="nucleotide sequence ID" value="NZ_AP025628.1"/>
</dbReference>
<evidence type="ECO:0000256" key="8">
    <source>
        <dbReference type="ARBA" id="ARBA00022842"/>
    </source>
</evidence>
<dbReference type="PANTHER" id="PTHR11136:SF0">
    <property type="entry name" value="DIHYDROFOLATE SYNTHETASE-RELATED"/>
    <property type="match status" value="1"/>
</dbReference>
<dbReference type="GO" id="GO:0005737">
    <property type="term" value="C:cytoplasm"/>
    <property type="evidence" value="ECO:0007669"/>
    <property type="project" value="TreeGrafter"/>
</dbReference>
<dbReference type="GO" id="GO:0004326">
    <property type="term" value="F:tetrahydrofolylpolyglutamate synthase activity"/>
    <property type="evidence" value="ECO:0007669"/>
    <property type="project" value="UniProtKB-EC"/>
</dbReference>
<dbReference type="PROSITE" id="PS01012">
    <property type="entry name" value="FOLYLPOLYGLU_SYNT_2"/>
    <property type="match status" value="1"/>
</dbReference>
<dbReference type="GO" id="GO:0046872">
    <property type="term" value="F:metal ion binding"/>
    <property type="evidence" value="ECO:0007669"/>
    <property type="project" value="UniProtKB-KW"/>
</dbReference>
<reference evidence="14" key="1">
    <citation type="submission" date="2022-03" db="EMBL/GenBank/DDBJ databases">
        <title>Complete genome sequence of Caldinitratiruptor microaerophilus.</title>
        <authorList>
            <person name="Mukaiyama R."/>
            <person name="Nishiyama T."/>
            <person name="Ueda K."/>
        </authorList>
    </citation>
    <scope>NUCLEOTIDE SEQUENCE</scope>
    <source>
        <strain evidence="14">JCM 16183</strain>
    </source>
</reference>
<keyword evidence="5" id="KW-0479">Metal-binding</keyword>
<evidence type="ECO:0000256" key="6">
    <source>
        <dbReference type="ARBA" id="ARBA00022741"/>
    </source>
</evidence>
<organism evidence="14 15">
    <name type="scientific">Caldinitratiruptor microaerophilus</name>
    <dbReference type="NCBI Taxonomy" id="671077"/>
    <lineage>
        <taxon>Bacteria</taxon>
        <taxon>Bacillati</taxon>
        <taxon>Bacillota</taxon>
        <taxon>Clostridia</taxon>
        <taxon>Eubacteriales</taxon>
        <taxon>Symbiobacteriaceae</taxon>
        <taxon>Caldinitratiruptor</taxon>
    </lineage>
</organism>
<dbReference type="AlphaFoldDB" id="A0AA35CLH4"/>
<protein>
    <recommendedName>
        <fullName evidence="3">tetrahydrofolate synthase</fullName>
        <ecNumber evidence="3">6.3.2.17</ecNumber>
    </recommendedName>
    <alternativeName>
        <fullName evidence="9">Tetrahydrofolylpolyglutamate synthase</fullName>
    </alternativeName>
</protein>
<dbReference type="SUPFAM" id="SSF53623">
    <property type="entry name" value="MurD-like peptide ligases, catalytic domain"/>
    <property type="match status" value="1"/>
</dbReference>
<dbReference type="NCBIfam" id="TIGR01499">
    <property type="entry name" value="folC"/>
    <property type="match status" value="1"/>
</dbReference>
<evidence type="ECO:0000256" key="3">
    <source>
        <dbReference type="ARBA" id="ARBA00013025"/>
    </source>
</evidence>
<evidence type="ECO:0000256" key="11">
    <source>
        <dbReference type="PIRNR" id="PIRNR001563"/>
    </source>
</evidence>
<feature type="domain" description="Mur ligase C-terminal" evidence="12">
    <location>
        <begin position="270"/>
        <end position="390"/>
    </location>
</feature>
<evidence type="ECO:0000313" key="14">
    <source>
        <dbReference type="EMBL" id="BDG61515.1"/>
    </source>
</evidence>
<dbReference type="Pfam" id="PF08245">
    <property type="entry name" value="Mur_ligase_M"/>
    <property type="match status" value="1"/>
</dbReference>
<dbReference type="GO" id="GO:0008841">
    <property type="term" value="F:dihydrofolate synthase activity"/>
    <property type="evidence" value="ECO:0007669"/>
    <property type="project" value="TreeGrafter"/>
</dbReference>
<evidence type="ECO:0000256" key="4">
    <source>
        <dbReference type="ARBA" id="ARBA00022598"/>
    </source>
</evidence>
<keyword evidence="15" id="KW-1185">Reference proteome</keyword>
<dbReference type="EMBL" id="AP025628">
    <property type="protein sequence ID" value="BDG61515.1"/>
    <property type="molecule type" value="Genomic_DNA"/>
</dbReference>
<comment type="cofactor">
    <cofactor evidence="1">
        <name>Mg(2+)</name>
        <dbReference type="ChEBI" id="CHEBI:18420"/>
    </cofactor>
</comment>
<comment type="catalytic activity">
    <reaction evidence="10">
        <text>(6S)-5,6,7,8-tetrahydrofolyl-(gamma-L-Glu)(n) + L-glutamate + ATP = (6S)-5,6,7,8-tetrahydrofolyl-(gamma-L-Glu)(n+1) + ADP + phosphate + H(+)</text>
        <dbReference type="Rhea" id="RHEA:10580"/>
        <dbReference type="Rhea" id="RHEA-COMP:14738"/>
        <dbReference type="Rhea" id="RHEA-COMP:14740"/>
        <dbReference type="ChEBI" id="CHEBI:15378"/>
        <dbReference type="ChEBI" id="CHEBI:29985"/>
        <dbReference type="ChEBI" id="CHEBI:30616"/>
        <dbReference type="ChEBI" id="CHEBI:43474"/>
        <dbReference type="ChEBI" id="CHEBI:141005"/>
        <dbReference type="ChEBI" id="CHEBI:456216"/>
        <dbReference type="EC" id="6.3.2.17"/>
    </reaction>
</comment>
<dbReference type="PANTHER" id="PTHR11136">
    <property type="entry name" value="FOLYLPOLYGLUTAMATE SYNTHASE-RELATED"/>
    <property type="match status" value="1"/>
</dbReference>
<evidence type="ECO:0000259" key="12">
    <source>
        <dbReference type="Pfam" id="PF02875"/>
    </source>
</evidence>
<dbReference type="GO" id="GO:0005524">
    <property type="term" value="F:ATP binding"/>
    <property type="evidence" value="ECO:0007669"/>
    <property type="project" value="UniProtKB-KW"/>
</dbReference>
<dbReference type="KEGG" id="cmic:caldi_26050"/>
<evidence type="ECO:0000256" key="7">
    <source>
        <dbReference type="ARBA" id="ARBA00022840"/>
    </source>
</evidence>
<dbReference type="EC" id="6.3.2.17" evidence="3"/>
<dbReference type="Gene3D" id="3.90.190.20">
    <property type="entry name" value="Mur ligase, C-terminal domain"/>
    <property type="match status" value="1"/>
</dbReference>
<dbReference type="Pfam" id="PF02875">
    <property type="entry name" value="Mur_ligase_C"/>
    <property type="match status" value="1"/>
</dbReference>
<dbReference type="SUPFAM" id="SSF53244">
    <property type="entry name" value="MurD-like peptide ligases, peptide-binding domain"/>
    <property type="match status" value="1"/>
</dbReference>
<dbReference type="InterPro" id="IPR036565">
    <property type="entry name" value="Mur-like_cat_sf"/>
</dbReference>
<evidence type="ECO:0000256" key="2">
    <source>
        <dbReference type="ARBA" id="ARBA00008276"/>
    </source>
</evidence>
<evidence type="ECO:0000256" key="10">
    <source>
        <dbReference type="ARBA" id="ARBA00047493"/>
    </source>
</evidence>
<dbReference type="InterPro" id="IPR036615">
    <property type="entry name" value="Mur_ligase_C_dom_sf"/>
</dbReference>
<dbReference type="InterPro" id="IPR001645">
    <property type="entry name" value="Folylpolyglutamate_synth"/>
</dbReference>
<evidence type="ECO:0000256" key="5">
    <source>
        <dbReference type="ARBA" id="ARBA00022723"/>
    </source>
</evidence>
<keyword evidence="8" id="KW-0460">Magnesium</keyword>
<keyword evidence="4 11" id="KW-0436">Ligase</keyword>
<proteinExistence type="inferred from homology"/>
<dbReference type="InterPro" id="IPR013221">
    <property type="entry name" value="Mur_ligase_cen"/>
</dbReference>
<name>A0AA35CLH4_9FIRM</name>
<evidence type="ECO:0000256" key="1">
    <source>
        <dbReference type="ARBA" id="ARBA00001946"/>
    </source>
</evidence>
<dbReference type="InterPro" id="IPR018109">
    <property type="entry name" value="Folylpolyglutamate_synth_CS"/>
</dbReference>
<evidence type="ECO:0000313" key="15">
    <source>
        <dbReference type="Proteomes" id="UP001163687"/>
    </source>
</evidence>
<keyword evidence="7 11" id="KW-0067">ATP-binding</keyword>
<dbReference type="FunFam" id="3.40.1190.10:FF:000011">
    <property type="entry name" value="Folylpolyglutamate synthase/dihydrofolate synthase"/>
    <property type="match status" value="1"/>
</dbReference>
<keyword evidence="6 11" id="KW-0547">Nucleotide-binding</keyword>
<sequence>MKPGLERTRELLRRLGDPLPAPGRVVHVTGTNGKGSVCAMVAAGLRAAGYRVGLYTSPHLERWNERIQVDGAPLPDEDVAQLVAEVRPHVEAMVREGFEQPTEFEVSTAVAFLHFARRQVDWVVLEVGLGGRYDATNVVARPAVTCITNVDLDHVRVLGPTRERIAWDKAGILRPGVPCVTGADDPGALWVLRREAARVGAPLVLAPPALPRGGDLYGQRFDLPGLPGLELRLAGRYQLRNAAVAAAVLRLCGVDEAALRAGLRTAEWPGRLEVLREEPLVLADGAHNPAGARALRQALDGLLPERPRVLVLGVLADKQLRPLLDALVPGARAVVATAPRSVRRALAADELARYVLPYGVPVTVEPELERAVDRAALLAGPDGAVVITGSLYLVGPARAHALSVVSSE</sequence>
<gene>
    <name evidence="14" type="ORF">caldi_26050</name>
</gene>
<comment type="similarity">
    <text evidence="2 11">Belongs to the folylpolyglutamate synthase family.</text>
</comment>
<dbReference type="InterPro" id="IPR004101">
    <property type="entry name" value="Mur_ligase_C"/>
</dbReference>
<dbReference type="Gene3D" id="3.40.1190.10">
    <property type="entry name" value="Mur-like, catalytic domain"/>
    <property type="match status" value="1"/>
</dbReference>